<dbReference type="KEGG" id="balt:CFN77_19035"/>
<evidence type="ECO:0000256" key="1">
    <source>
        <dbReference type="SAM" id="MobiDB-lite"/>
    </source>
</evidence>
<name>A0A653Y0X6_BACAB</name>
<dbReference type="Pfam" id="PF07252">
    <property type="entry name" value="DUF1433"/>
    <property type="match status" value="1"/>
</dbReference>
<gene>
    <name evidence="3" type="ORF">BACI348_50994</name>
</gene>
<reference evidence="3 4" key="1">
    <citation type="submission" date="2019-10" db="EMBL/GenBank/DDBJ databases">
        <authorList>
            <person name="Karimi E."/>
        </authorList>
    </citation>
    <scope>NUCLEOTIDE SEQUENCE [LARGE SCALE GENOMIC DNA]</scope>
    <source>
        <strain evidence="3">Bacillus sp. 348</strain>
    </source>
</reference>
<dbReference type="InterPro" id="IPR009881">
    <property type="entry name" value="DUF1433"/>
</dbReference>
<evidence type="ECO:0000313" key="4">
    <source>
        <dbReference type="Proteomes" id="UP000433089"/>
    </source>
</evidence>
<evidence type="ECO:0000313" key="3">
    <source>
        <dbReference type="EMBL" id="VXC36167.1"/>
    </source>
</evidence>
<keyword evidence="3" id="KW-0449">Lipoprotein</keyword>
<dbReference type="EMBL" id="CABWLH010000010">
    <property type="protein sequence ID" value="VXC36167.1"/>
    <property type="molecule type" value="Genomic_DNA"/>
</dbReference>
<keyword evidence="2" id="KW-1133">Transmembrane helix</keyword>
<protein>
    <submittedName>
        <fullName evidence="3">Secreted lipoprotein</fullName>
    </submittedName>
</protein>
<accession>A0A653Y0X6</accession>
<dbReference type="AlphaFoldDB" id="A0A653Y0X6"/>
<dbReference type="RefSeq" id="WP_047946721.1">
    <property type="nucleotide sequence ID" value="NZ_CP022319.2"/>
</dbReference>
<sequence>MKNTLKVLFALIVIIIISVLVLLNQHDKQNKTSDPGGRDTVQEKKKSDQQKAEEFADKMKPKIEEDLYEMDIHHFIKNITFKKEVTISPMGYIVVEGYINDEPEKFNFSASLKYRTNEISSMSYSYELSIRFRDWEKYKDEPQLKENFLKSLPKKEREQYLKDIGEKE</sequence>
<keyword evidence="2" id="KW-0472">Membrane</keyword>
<evidence type="ECO:0000256" key="2">
    <source>
        <dbReference type="SAM" id="Phobius"/>
    </source>
</evidence>
<feature type="region of interest" description="Disordered" evidence="1">
    <location>
        <begin position="28"/>
        <end position="54"/>
    </location>
</feature>
<feature type="transmembrane region" description="Helical" evidence="2">
    <location>
        <begin position="6"/>
        <end position="23"/>
    </location>
</feature>
<organism evidence="3 4">
    <name type="scientific">Bacillus altitudinis</name>
    <dbReference type="NCBI Taxonomy" id="293387"/>
    <lineage>
        <taxon>Bacteria</taxon>
        <taxon>Bacillati</taxon>
        <taxon>Bacillota</taxon>
        <taxon>Bacilli</taxon>
        <taxon>Bacillales</taxon>
        <taxon>Bacillaceae</taxon>
        <taxon>Bacillus</taxon>
    </lineage>
</organism>
<dbReference type="Proteomes" id="UP000433089">
    <property type="component" value="Unassembled WGS sequence"/>
</dbReference>
<dbReference type="Gene3D" id="3.10.450.130">
    <property type="entry name" value="folded 79 residue fragment of lin0334 like domains"/>
    <property type="match status" value="1"/>
</dbReference>
<keyword evidence="2" id="KW-0812">Transmembrane</keyword>
<proteinExistence type="predicted"/>